<dbReference type="PIRSF" id="PIRSF006060">
    <property type="entry name" value="AA_transporter"/>
    <property type="match status" value="1"/>
</dbReference>
<protein>
    <submittedName>
        <fullName evidence="6">Basic amino acid/polyamine antiporter, APA family</fullName>
    </submittedName>
</protein>
<feature type="transmembrane region" description="Helical" evidence="5">
    <location>
        <begin position="12"/>
        <end position="31"/>
    </location>
</feature>
<evidence type="ECO:0000256" key="3">
    <source>
        <dbReference type="ARBA" id="ARBA00022989"/>
    </source>
</evidence>
<feature type="transmembrane region" description="Helical" evidence="5">
    <location>
        <begin position="150"/>
        <end position="168"/>
    </location>
</feature>
<dbReference type="Gene3D" id="1.20.1740.10">
    <property type="entry name" value="Amino acid/polyamine transporter I"/>
    <property type="match status" value="1"/>
</dbReference>
<accession>A0A1M5LX45</accession>
<evidence type="ECO:0000256" key="1">
    <source>
        <dbReference type="ARBA" id="ARBA00004141"/>
    </source>
</evidence>
<dbReference type="Pfam" id="PF13520">
    <property type="entry name" value="AA_permease_2"/>
    <property type="match status" value="1"/>
</dbReference>
<feature type="transmembrane region" description="Helical" evidence="5">
    <location>
        <begin position="218"/>
        <end position="239"/>
    </location>
</feature>
<evidence type="ECO:0000313" key="7">
    <source>
        <dbReference type="Proteomes" id="UP000184212"/>
    </source>
</evidence>
<keyword evidence="2 5" id="KW-0812">Transmembrane</keyword>
<comment type="subcellular location">
    <subcellularLocation>
        <location evidence="1">Membrane</location>
        <topology evidence="1">Multi-pass membrane protein</topology>
    </subcellularLocation>
</comment>
<keyword evidence="4 5" id="KW-0472">Membrane</keyword>
<dbReference type="GO" id="GO:0015179">
    <property type="term" value="F:L-amino acid transmembrane transporter activity"/>
    <property type="evidence" value="ECO:0007669"/>
    <property type="project" value="TreeGrafter"/>
</dbReference>
<keyword evidence="3 5" id="KW-1133">Transmembrane helix</keyword>
<dbReference type="InterPro" id="IPR002293">
    <property type="entry name" value="AA/rel_permease1"/>
</dbReference>
<feature type="transmembrane region" description="Helical" evidence="5">
    <location>
        <begin position="84"/>
        <end position="117"/>
    </location>
</feature>
<dbReference type="EMBL" id="FQWQ01000001">
    <property type="protein sequence ID" value="SHG68953.1"/>
    <property type="molecule type" value="Genomic_DNA"/>
</dbReference>
<gene>
    <name evidence="6" type="ORF">SAMN04488109_1415</name>
</gene>
<dbReference type="GO" id="GO:0016020">
    <property type="term" value="C:membrane"/>
    <property type="evidence" value="ECO:0007669"/>
    <property type="project" value="UniProtKB-SubCell"/>
</dbReference>
<dbReference type="Proteomes" id="UP000184212">
    <property type="component" value="Unassembled WGS sequence"/>
</dbReference>
<dbReference type="PANTHER" id="PTHR11785">
    <property type="entry name" value="AMINO ACID TRANSPORTER"/>
    <property type="match status" value="1"/>
</dbReference>
<feature type="transmembrane region" description="Helical" evidence="5">
    <location>
        <begin position="260"/>
        <end position="282"/>
    </location>
</feature>
<dbReference type="InterPro" id="IPR050598">
    <property type="entry name" value="AminoAcid_Transporter"/>
</dbReference>
<evidence type="ECO:0000256" key="5">
    <source>
        <dbReference type="SAM" id="Phobius"/>
    </source>
</evidence>
<feature type="transmembrane region" description="Helical" evidence="5">
    <location>
        <begin position="382"/>
        <end position="402"/>
    </location>
</feature>
<feature type="transmembrane region" description="Helical" evidence="5">
    <location>
        <begin position="414"/>
        <end position="438"/>
    </location>
</feature>
<reference evidence="6 7" key="1">
    <citation type="submission" date="2016-11" db="EMBL/GenBank/DDBJ databases">
        <authorList>
            <person name="Jaros S."/>
            <person name="Januszkiewicz K."/>
            <person name="Wedrychowicz H."/>
        </authorList>
    </citation>
    <scope>NUCLEOTIDE SEQUENCE [LARGE SCALE GENOMIC DNA]</scope>
    <source>
        <strain evidence="6 7">DSM 24574</strain>
    </source>
</reference>
<dbReference type="AlphaFoldDB" id="A0A1M5LX45"/>
<dbReference type="OrthoDB" id="9810109at2"/>
<keyword evidence="7" id="KW-1185">Reference proteome</keyword>
<organism evidence="6 7">
    <name type="scientific">Chryseolinea serpens</name>
    <dbReference type="NCBI Taxonomy" id="947013"/>
    <lineage>
        <taxon>Bacteria</taxon>
        <taxon>Pseudomonadati</taxon>
        <taxon>Bacteroidota</taxon>
        <taxon>Cytophagia</taxon>
        <taxon>Cytophagales</taxon>
        <taxon>Fulvivirgaceae</taxon>
        <taxon>Chryseolinea</taxon>
    </lineage>
</organism>
<feature type="transmembrane region" description="Helical" evidence="5">
    <location>
        <begin position="180"/>
        <end position="198"/>
    </location>
</feature>
<feature type="transmembrane region" description="Helical" evidence="5">
    <location>
        <begin position="43"/>
        <end position="63"/>
    </location>
</feature>
<proteinExistence type="predicted"/>
<name>A0A1M5LX45_9BACT</name>
<feature type="transmembrane region" description="Helical" evidence="5">
    <location>
        <begin position="355"/>
        <end position="376"/>
    </location>
</feature>
<feature type="transmembrane region" description="Helical" evidence="5">
    <location>
        <begin position="450"/>
        <end position="470"/>
    </location>
</feature>
<evidence type="ECO:0000313" key="6">
    <source>
        <dbReference type="EMBL" id="SHG68953.1"/>
    </source>
</evidence>
<dbReference type="PANTHER" id="PTHR11785:SF512">
    <property type="entry name" value="SOBREMESA, ISOFORM B"/>
    <property type="match status" value="1"/>
</dbReference>
<evidence type="ECO:0000256" key="4">
    <source>
        <dbReference type="ARBA" id="ARBA00023136"/>
    </source>
</evidence>
<dbReference type="RefSeq" id="WP_073132252.1">
    <property type="nucleotide sequence ID" value="NZ_FQWQ01000001.1"/>
</dbReference>
<dbReference type="STRING" id="947013.SAMN04488109_1415"/>
<evidence type="ECO:0000256" key="2">
    <source>
        <dbReference type="ARBA" id="ARBA00022692"/>
    </source>
</evidence>
<sequence>MSSPQKLKPTLGLWTSIAIVAGGVIGSGIFMKPAFMASQLGSPLWLVAVWIFAGVITLFGALSNAEVAAMIPETGGQYIFFERMYGSFVAFLYGWSAFIVFNTAGVASVAYGFGIYLEYFIPLPRFSPDIEKAVEVYIPFIGSMYPLENIGVKSVTILVVLVLTWVSYRSTRSGGNLQVVFTIMKIALLTLLVFGLFFSSEGNITNLITPSASIHPEGWAFVGALVAAMSGAFWGYDGWNNITFIAGEIREPQRNIPRSLFIGLLICIITYTVITLSFLYVLPIDAMAQSGMVASDAARVVMGTLGGGIIAFMVIISVIGATNGNILPVARVFFAMGQQKQFFGWVGKVHPKYGTPGNALVIQALWTVVLILSGSFDMLTDMLIFVSWAFYGLSAFGIFVLRRKMAHVERPYKVWGYPIVPAVFVLFSTFFVVATLWMDIYNYAIGKTHLINSLLGLFLTATGIPLYWLFRRRYGKSF</sequence>